<protein>
    <submittedName>
        <fullName evidence="1">Uncharacterized protein</fullName>
    </submittedName>
</protein>
<name>A0A166D8V5_9MICO</name>
<keyword evidence="2" id="KW-1185">Reference proteome</keyword>
<proteinExistence type="predicted"/>
<reference evidence="1 2" key="1">
    <citation type="submission" date="2015-08" db="EMBL/GenBank/DDBJ databases">
        <title>Draft Genome Sequence of Rathayibacter sp. Strain VKM Ac-2596 Isolated from Leaf Gall Induced by Plant-Parasitic Nematodes.</title>
        <authorList>
            <person name="Vasilenko O.V."/>
            <person name="Starodumova I.P."/>
            <person name="Tarlachkov S.V."/>
            <person name="Dorofeeva L.V."/>
            <person name="Evtushenko L.I."/>
        </authorList>
    </citation>
    <scope>NUCLEOTIDE SEQUENCE [LARGE SCALE GENOMIC DNA]</scope>
    <source>
        <strain evidence="1 2">VKM Ac-2596</strain>
    </source>
</reference>
<dbReference type="AlphaFoldDB" id="A0A166D8V5"/>
<dbReference type="Proteomes" id="UP000076717">
    <property type="component" value="Unassembled WGS sequence"/>
</dbReference>
<organism evidence="1 2">
    <name type="scientific">Rathayibacter tanaceti</name>
    <dbReference type="NCBI Taxonomy" id="1671680"/>
    <lineage>
        <taxon>Bacteria</taxon>
        <taxon>Bacillati</taxon>
        <taxon>Actinomycetota</taxon>
        <taxon>Actinomycetes</taxon>
        <taxon>Micrococcales</taxon>
        <taxon>Microbacteriaceae</taxon>
        <taxon>Rathayibacter</taxon>
    </lineage>
</organism>
<evidence type="ECO:0000313" key="1">
    <source>
        <dbReference type="EMBL" id="KZX22417.1"/>
    </source>
</evidence>
<gene>
    <name evidence="1" type="ORF">ACH61_00484</name>
</gene>
<dbReference type="EMBL" id="LIIN01000008">
    <property type="protein sequence ID" value="KZX22417.1"/>
    <property type="molecule type" value="Genomic_DNA"/>
</dbReference>
<evidence type="ECO:0000313" key="2">
    <source>
        <dbReference type="Proteomes" id="UP000076717"/>
    </source>
</evidence>
<comment type="caution">
    <text evidence="1">The sequence shown here is derived from an EMBL/GenBank/DDBJ whole genome shotgun (WGS) entry which is preliminary data.</text>
</comment>
<sequence>MPIVIVNRGTTKGDSRATIKIDGGTSEVLRDLTERLPALRSAAL</sequence>
<accession>A0A166D8V5</accession>